<dbReference type="AlphaFoldDB" id="I0W915"/>
<dbReference type="RefSeq" id="WP_007301197.1">
    <property type="nucleotide sequence ID" value="NZ_AJJH01000173.1"/>
</dbReference>
<sequence length="83" mass="9111">MEQNAPAISGTVRENLTLAAPEVTDEQCWAALDTVNLRDRIDTETAGLHPQIGEHGIRLSGGERQRFGAQHVPQRWALALVPE</sequence>
<evidence type="ECO:0000313" key="1">
    <source>
        <dbReference type="EMBL" id="EID72881.1"/>
    </source>
</evidence>
<accession>I0W915</accession>
<gene>
    <name evidence="1" type="ORF">W59_35803</name>
</gene>
<dbReference type="EMBL" id="AJJH01000173">
    <property type="protein sequence ID" value="EID72881.1"/>
    <property type="molecule type" value="Genomic_DNA"/>
</dbReference>
<dbReference type="Gene3D" id="3.40.50.300">
    <property type="entry name" value="P-loop containing nucleotide triphosphate hydrolases"/>
    <property type="match status" value="1"/>
</dbReference>
<dbReference type="PATRIC" id="fig|1165867.3.peg.7334"/>
<protein>
    <submittedName>
        <fullName evidence="1">ABC transporter</fullName>
    </submittedName>
</protein>
<evidence type="ECO:0000313" key="2">
    <source>
        <dbReference type="Proteomes" id="UP000006447"/>
    </source>
</evidence>
<dbReference type="InterPro" id="IPR027417">
    <property type="entry name" value="P-loop_NTPase"/>
</dbReference>
<dbReference type="SUPFAM" id="SSF52540">
    <property type="entry name" value="P-loop containing nucleoside triphosphate hydrolases"/>
    <property type="match status" value="1"/>
</dbReference>
<dbReference type="Proteomes" id="UP000006447">
    <property type="component" value="Unassembled WGS sequence"/>
</dbReference>
<proteinExistence type="predicted"/>
<reference evidence="1 2" key="1">
    <citation type="journal article" date="2012" name="J. Bacteriol.">
        <title>Draft genome sequence of the nitrophenol-degrading actinomycete Rhodococcus imtechensis RKJ300.</title>
        <authorList>
            <person name="Vikram S."/>
            <person name="Kumar S."/>
            <person name="Subramanian S."/>
            <person name="Raghava G.P."/>
        </authorList>
    </citation>
    <scope>NUCLEOTIDE SEQUENCE [LARGE SCALE GENOMIC DNA]</scope>
    <source>
        <strain evidence="1 2">RKJ300</strain>
    </source>
</reference>
<organism evidence="1 2">
    <name type="scientific">Rhodococcus opacus RKJ300 = JCM 13270</name>
    <dbReference type="NCBI Taxonomy" id="1165867"/>
    <lineage>
        <taxon>Bacteria</taxon>
        <taxon>Bacillati</taxon>
        <taxon>Actinomycetota</taxon>
        <taxon>Actinomycetes</taxon>
        <taxon>Mycobacteriales</taxon>
        <taxon>Nocardiaceae</taxon>
        <taxon>Rhodococcus</taxon>
    </lineage>
</organism>
<comment type="caution">
    <text evidence="1">The sequence shown here is derived from an EMBL/GenBank/DDBJ whole genome shotgun (WGS) entry which is preliminary data.</text>
</comment>
<name>I0W915_RHOOP</name>